<keyword evidence="2" id="KW-1185">Reference proteome</keyword>
<sequence>MALTDTCQFAISAPRAACASSIPSGLPSGRSLASLPNTLGFPVGSSGLTGSGNPTMSKKTGLIFPTFKAQTVKTLVDRVESLTITVHRSPLSRYHILGTLNGRRFVKVFENFQLKRVETTVKANLVILRNAIPTRG</sequence>
<comment type="caution">
    <text evidence="1">The sequence shown here is derived from an EMBL/GenBank/DDBJ whole genome shotgun (WGS) entry which is preliminary data.</text>
</comment>
<evidence type="ECO:0000313" key="2">
    <source>
        <dbReference type="Proteomes" id="UP001151760"/>
    </source>
</evidence>
<reference evidence="1" key="1">
    <citation type="journal article" date="2022" name="Int. J. Mol. Sci.">
        <title>Draft Genome of Tanacetum Coccineum: Genomic Comparison of Closely Related Tanacetum-Family Plants.</title>
        <authorList>
            <person name="Yamashiro T."/>
            <person name="Shiraishi A."/>
            <person name="Nakayama K."/>
            <person name="Satake H."/>
        </authorList>
    </citation>
    <scope>NUCLEOTIDE SEQUENCE</scope>
</reference>
<dbReference type="Proteomes" id="UP001151760">
    <property type="component" value="Unassembled WGS sequence"/>
</dbReference>
<reference evidence="1" key="2">
    <citation type="submission" date="2022-01" db="EMBL/GenBank/DDBJ databases">
        <authorList>
            <person name="Yamashiro T."/>
            <person name="Shiraishi A."/>
            <person name="Satake H."/>
            <person name="Nakayama K."/>
        </authorList>
    </citation>
    <scope>NUCLEOTIDE SEQUENCE</scope>
</reference>
<gene>
    <name evidence="1" type="ORF">Tco_1003230</name>
</gene>
<protein>
    <submittedName>
        <fullName evidence="1">Uncharacterized protein</fullName>
    </submittedName>
</protein>
<proteinExistence type="predicted"/>
<evidence type="ECO:0000313" key="1">
    <source>
        <dbReference type="EMBL" id="GJT59697.1"/>
    </source>
</evidence>
<accession>A0ABQ5FAD8</accession>
<dbReference type="EMBL" id="BQNB010017131">
    <property type="protein sequence ID" value="GJT59697.1"/>
    <property type="molecule type" value="Genomic_DNA"/>
</dbReference>
<organism evidence="1 2">
    <name type="scientific">Tanacetum coccineum</name>
    <dbReference type="NCBI Taxonomy" id="301880"/>
    <lineage>
        <taxon>Eukaryota</taxon>
        <taxon>Viridiplantae</taxon>
        <taxon>Streptophyta</taxon>
        <taxon>Embryophyta</taxon>
        <taxon>Tracheophyta</taxon>
        <taxon>Spermatophyta</taxon>
        <taxon>Magnoliopsida</taxon>
        <taxon>eudicotyledons</taxon>
        <taxon>Gunneridae</taxon>
        <taxon>Pentapetalae</taxon>
        <taxon>asterids</taxon>
        <taxon>campanulids</taxon>
        <taxon>Asterales</taxon>
        <taxon>Asteraceae</taxon>
        <taxon>Asteroideae</taxon>
        <taxon>Anthemideae</taxon>
        <taxon>Anthemidinae</taxon>
        <taxon>Tanacetum</taxon>
    </lineage>
</organism>
<name>A0ABQ5FAD8_9ASTR</name>